<feature type="compositionally biased region" description="Polar residues" evidence="1">
    <location>
        <begin position="81"/>
        <end position="93"/>
    </location>
</feature>
<comment type="caution">
    <text evidence="2">The sequence shown here is derived from an EMBL/GenBank/DDBJ whole genome shotgun (WGS) entry which is preliminary data.</text>
</comment>
<feature type="region of interest" description="Disordered" evidence="1">
    <location>
        <begin position="1"/>
        <end position="25"/>
    </location>
</feature>
<sequence>CDDPSESSSEGGGKSDTMTSSTTVLSDQFRPSICCSHVGMSNTYSSHPSSKDQEKTVRPAMSLRHPPLPSVPSPPKRGLYSLSSSQIRSNSDTNWREFCREK</sequence>
<evidence type="ECO:0000256" key="1">
    <source>
        <dbReference type="SAM" id="MobiDB-lite"/>
    </source>
</evidence>
<keyword evidence="3" id="KW-1185">Reference proteome</keyword>
<feature type="compositionally biased region" description="Pro residues" evidence="1">
    <location>
        <begin position="66"/>
        <end position="75"/>
    </location>
</feature>
<name>A0AAN5DCI6_9BILA</name>
<proteinExistence type="predicted"/>
<evidence type="ECO:0000313" key="2">
    <source>
        <dbReference type="EMBL" id="GMR59605.1"/>
    </source>
</evidence>
<accession>A0AAN5DCI6</accession>
<feature type="region of interest" description="Disordered" evidence="1">
    <location>
        <begin position="40"/>
        <end position="102"/>
    </location>
</feature>
<reference evidence="3" key="1">
    <citation type="submission" date="2022-10" db="EMBL/GenBank/DDBJ databases">
        <title>Genome assembly of Pristionchus species.</title>
        <authorList>
            <person name="Yoshida K."/>
            <person name="Sommer R.J."/>
        </authorList>
    </citation>
    <scope>NUCLEOTIDE SEQUENCE [LARGE SCALE GENOMIC DNA]</scope>
    <source>
        <strain evidence="3">RS5460</strain>
    </source>
</reference>
<feature type="non-terminal residue" evidence="2">
    <location>
        <position position="1"/>
    </location>
</feature>
<evidence type="ECO:0000313" key="3">
    <source>
        <dbReference type="Proteomes" id="UP001328107"/>
    </source>
</evidence>
<protein>
    <submittedName>
        <fullName evidence="2">Uncharacterized protein</fullName>
    </submittedName>
</protein>
<dbReference type="Proteomes" id="UP001328107">
    <property type="component" value="Unassembled WGS sequence"/>
</dbReference>
<feature type="compositionally biased region" description="Polar residues" evidence="1">
    <location>
        <begin position="16"/>
        <end position="25"/>
    </location>
</feature>
<dbReference type="AlphaFoldDB" id="A0AAN5DCI6"/>
<dbReference type="EMBL" id="BTRK01000006">
    <property type="protein sequence ID" value="GMR59605.1"/>
    <property type="molecule type" value="Genomic_DNA"/>
</dbReference>
<organism evidence="2 3">
    <name type="scientific">Pristionchus mayeri</name>
    <dbReference type="NCBI Taxonomy" id="1317129"/>
    <lineage>
        <taxon>Eukaryota</taxon>
        <taxon>Metazoa</taxon>
        <taxon>Ecdysozoa</taxon>
        <taxon>Nematoda</taxon>
        <taxon>Chromadorea</taxon>
        <taxon>Rhabditida</taxon>
        <taxon>Rhabditina</taxon>
        <taxon>Diplogasteromorpha</taxon>
        <taxon>Diplogasteroidea</taxon>
        <taxon>Neodiplogasteridae</taxon>
        <taxon>Pristionchus</taxon>
    </lineage>
</organism>
<gene>
    <name evidence="2" type="ORF">PMAYCL1PPCAC_29800</name>
</gene>